<evidence type="ECO:0000256" key="3">
    <source>
        <dbReference type="ARBA" id="ARBA00022801"/>
    </source>
</evidence>
<proteinExistence type="predicted"/>
<dbReference type="OrthoDB" id="9761532at2"/>
<protein>
    <submittedName>
        <fullName evidence="5">M20/M25/M40 family metallo-hydrolase</fullName>
    </submittedName>
</protein>
<dbReference type="SUPFAM" id="SSF53187">
    <property type="entry name" value="Zn-dependent exopeptidases"/>
    <property type="match status" value="1"/>
</dbReference>
<dbReference type="NCBIfam" id="NF005034">
    <property type="entry name" value="PRK06446.1"/>
    <property type="match status" value="1"/>
</dbReference>
<dbReference type="InterPro" id="IPR051458">
    <property type="entry name" value="Cyt/Met_Dipeptidase"/>
</dbReference>
<gene>
    <name evidence="5" type="ORF">D0466_03835</name>
</gene>
<dbReference type="PANTHER" id="PTHR43270:SF8">
    <property type="entry name" value="DI- AND TRIPEPTIDASE DUG2-RELATED"/>
    <property type="match status" value="1"/>
</dbReference>
<feature type="domain" description="Peptidase M20 dimerisation" evidence="4">
    <location>
        <begin position="194"/>
        <end position="349"/>
    </location>
</feature>
<dbReference type="Gene3D" id="3.30.70.360">
    <property type="match status" value="1"/>
</dbReference>
<dbReference type="Proteomes" id="UP000262939">
    <property type="component" value="Unassembled WGS sequence"/>
</dbReference>
<name>A0A372LGD7_9BACI</name>
<dbReference type="EMBL" id="QVTD01000003">
    <property type="protein sequence ID" value="RFU65054.1"/>
    <property type="molecule type" value="Genomic_DNA"/>
</dbReference>
<comment type="caution">
    <text evidence="5">The sequence shown here is derived from an EMBL/GenBank/DDBJ whole genome shotgun (WGS) entry which is preliminary data.</text>
</comment>
<evidence type="ECO:0000256" key="1">
    <source>
        <dbReference type="ARBA" id="ARBA00022670"/>
    </source>
</evidence>
<evidence type="ECO:0000313" key="5">
    <source>
        <dbReference type="EMBL" id="RFU65054.1"/>
    </source>
</evidence>
<keyword evidence="3 5" id="KW-0378">Hydrolase</keyword>
<keyword evidence="1" id="KW-0645">Protease</keyword>
<dbReference type="GO" id="GO:0008233">
    <property type="term" value="F:peptidase activity"/>
    <property type="evidence" value="ECO:0007669"/>
    <property type="project" value="UniProtKB-KW"/>
</dbReference>
<reference evidence="5 6" key="1">
    <citation type="submission" date="2018-08" db="EMBL/GenBank/DDBJ databases">
        <title>Bacillus chawlae sp. nov., Bacillus glennii sp. nov., and Bacillus saganii sp. nov. Isolated from the Vehicle Assembly Building at Kennedy Space Center where the Viking Spacecraft were Assembled.</title>
        <authorList>
            <person name="Seuylemezian A."/>
            <person name="Vaishampayan P."/>
        </authorList>
    </citation>
    <scope>NUCLEOTIDE SEQUENCE [LARGE SCALE GENOMIC DNA]</scope>
    <source>
        <strain evidence="5 6">V44-8</strain>
    </source>
</reference>
<keyword evidence="6" id="KW-1185">Reference proteome</keyword>
<organism evidence="5 6">
    <name type="scientific">Peribacillus glennii</name>
    <dbReference type="NCBI Taxonomy" id="2303991"/>
    <lineage>
        <taxon>Bacteria</taxon>
        <taxon>Bacillati</taxon>
        <taxon>Bacillota</taxon>
        <taxon>Bacilli</taxon>
        <taxon>Bacillales</taxon>
        <taxon>Bacillaceae</taxon>
        <taxon>Peribacillus</taxon>
    </lineage>
</organism>
<dbReference type="GO" id="GO:0006508">
    <property type="term" value="P:proteolysis"/>
    <property type="evidence" value="ECO:0007669"/>
    <property type="project" value="UniProtKB-KW"/>
</dbReference>
<dbReference type="Pfam" id="PF01546">
    <property type="entry name" value="Peptidase_M20"/>
    <property type="match status" value="1"/>
</dbReference>
<dbReference type="Pfam" id="PF07687">
    <property type="entry name" value="M20_dimer"/>
    <property type="match status" value="1"/>
</dbReference>
<accession>A0A372LGD7</accession>
<dbReference type="InterPro" id="IPR002933">
    <property type="entry name" value="Peptidase_M20"/>
</dbReference>
<dbReference type="InterPro" id="IPR011650">
    <property type="entry name" value="Peptidase_M20_dimer"/>
</dbReference>
<evidence type="ECO:0000256" key="2">
    <source>
        <dbReference type="ARBA" id="ARBA00022723"/>
    </source>
</evidence>
<evidence type="ECO:0000313" key="6">
    <source>
        <dbReference type="Proteomes" id="UP000262939"/>
    </source>
</evidence>
<dbReference type="GO" id="GO:0046872">
    <property type="term" value="F:metal ion binding"/>
    <property type="evidence" value="ECO:0007669"/>
    <property type="project" value="UniProtKB-KW"/>
</dbReference>
<dbReference type="NCBIfam" id="NF006579">
    <property type="entry name" value="PRK09104.1"/>
    <property type="match status" value="1"/>
</dbReference>
<dbReference type="PANTHER" id="PTHR43270">
    <property type="entry name" value="BETA-ALA-HIS DIPEPTIDASE"/>
    <property type="match status" value="1"/>
</dbReference>
<dbReference type="AlphaFoldDB" id="A0A372LGD7"/>
<keyword evidence="2" id="KW-0479">Metal-binding</keyword>
<evidence type="ECO:0000259" key="4">
    <source>
        <dbReference type="Pfam" id="PF07687"/>
    </source>
</evidence>
<sequence>MDIKVVHDVIENKKEIFLEDLFRLLKQPSISAQNIGISECVEVLTGLMKAAGIETKVFETPGHPIIYGEVISPKNDVTVLIYGHYDVQPADPIEEWISPPFEPQIRDGKIFARGAGDNKGQLMAHVSAVKALLEAYGELPVNVKMVFDGEEESLSESFAPFVESHKDLLEADVVYTSDGPLHHDGTPMVMLGCRGMLYIELEAEGAKRDNHSGNKGGITPNPAWDLIHLLESMRTDNGNVLIDGFYNDIREPTEFEIDLLKKLPFESKKAAEVIGLPLLEMDGEEYYRKLSLEPTFNISGFTSGYAGEGAKTIIPAKAKAKLDIRLVVDQNPDHIYEKIENHVMNHSPNVKIKCLGKVEPSRTPAQLKIVQTIIRAIGKSYEKEPIVMPAIGATLPDYVFTKLLGLPSVLVPYANADENNHSPNENMDVDCFINGIKASCQVLIELGRDR</sequence>
<dbReference type="Gene3D" id="3.40.630.10">
    <property type="entry name" value="Zn peptidases"/>
    <property type="match status" value="1"/>
</dbReference>